<evidence type="ECO:0008006" key="4">
    <source>
        <dbReference type="Google" id="ProtNLM"/>
    </source>
</evidence>
<organism evidence="2 3">
    <name type="scientific">Streptomyces cinnamoneus</name>
    <name type="common">Streptoverticillium cinnamoneum</name>
    <dbReference type="NCBI Taxonomy" id="53446"/>
    <lineage>
        <taxon>Bacteria</taxon>
        <taxon>Bacillati</taxon>
        <taxon>Actinomycetota</taxon>
        <taxon>Actinomycetes</taxon>
        <taxon>Kitasatosporales</taxon>
        <taxon>Streptomycetaceae</taxon>
        <taxon>Streptomyces</taxon>
        <taxon>Streptomyces cinnamoneus group</taxon>
    </lineage>
</organism>
<proteinExistence type="predicted"/>
<evidence type="ECO:0000256" key="1">
    <source>
        <dbReference type="SAM" id="MobiDB-lite"/>
    </source>
</evidence>
<accession>A0A2G1XKU7</accession>
<keyword evidence="3" id="KW-1185">Reference proteome</keyword>
<evidence type="ECO:0000313" key="3">
    <source>
        <dbReference type="Proteomes" id="UP000222531"/>
    </source>
</evidence>
<protein>
    <recommendedName>
        <fullName evidence="4">Proline-rich protein</fullName>
    </recommendedName>
</protein>
<dbReference type="RefSeq" id="WP_099198864.1">
    <property type="nucleotide sequence ID" value="NZ_JBIRXA010000013.1"/>
</dbReference>
<dbReference type="NCBIfam" id="NF040464">
    <property type="entry name" value="SCO3374_fam"/>
    <property type="match status" value="1"/>
</dbReference>
<dbReference type="InterPro" id="IPR047919">
    <property type="entry name" value="SCO3374-like"/>
</dbReference>
<dbReference type="Proteomes" id="UP000222531">
    <property type="component" value="Unassembled WGS sequence"/>
</dbReference>
<dbReference type="AlphaFoldDB" id="A0A2G1XKU7"/>
<reference evidence="2 3" key="1">
    <citation type="journal article" date="2017" name="Biochemistry">
        <title>Identification of the Biosynthetic Pathway for the Antibiotic Bicyclomycin.</title>
        <authorList>
            <person name="Patteson J."/>
            <person name="Cai W."/>
            <person name="Johnson R.A."/>
            <person name="Santa Maria K."/>
            <person name="Li B."/>
        </authorList>
    </citation>
    <scope>NUCLEOTIDE SEQUENCE [LARGE SCALE GENOMIC DNA]</scope>
    <source>
        <strain evidence="2 3">ATCC 21532</strain>
    </source>
</reference>
<comment type="caution">
    <text evidence="2">The sequence shown here is derived from an EMBL/GenBank/DDBJ whole genome shotgun (WGS) entry which is preliminary data.</text>
</comment>
<gene>
    <name evidence="2" type="ORF">BLA24_11140</name>
</gene>
<dbReference type="OrthoDB" id="3855340at2"/>
<name>A0A2G1XKU7_STRCJ</name>
<feature type="region of interest" description="Disordered" evidence="1">
    <location>
        <begin position="188"/>
        <end position="213"/>
    </location>
</feature>
<sequence>MAESPPPRPPRPRRRWRQWYECVLGWPTAPATAVRPMGLLTGVRFDALGVPEEAGFAVLGRVPATGPVALDRRAGRMWFLTAQGSADELPELLGWLDWGGVALGLTALGTGGRIVAPAPWEGRSAAGRRQEALEGPGAVEAVWVRPPEPGCEVERTLPETGLGGDVGAPDLVRLVSTAATECHRSRLLRAGRARRDQPPENRPGGPGDQAQDQALAFSYASRISAGTRPRSLTL</sequence>
<dbReference type="EMBL" id="NHZO01000133">
    <property type="protein sequence ID" value="PHQ51884.1"/>
    <property type="molecule type" value="Genomic_DNA"/>
</dbReference>
<evidence type="ECO:0000313" key="2">
    <source>
        <dbReference type="EMBL" id="PHQ51884.1"/>
    </source>
</evidence>